<evidence type="ECO:0000256" key="4">
    <source>
        <dbReference type="ARBA" id="ARBA00022741"/>
    </source>
</evidence>
<dbReference type="Gene3D" id="3.30.70.890">
    <property type="entry name" value="GHMP kinase, C-terminal domain"/>
    <property type="match status" value="1"/>
</dbReference>
<keyword evidence="7" id="KW-0812">Transmembrane</keyword>
<dbReference type="InterPro" id="IPR005917">
    <property type="entry name" value="Pmev_kinase_bact"/>
</dbReference>
<reference evidence="10" key="1">
    <citation type="submission" date="2021-03" db="EMBL/GenBank/DDBJ databases">
        <title>Antimicrobial resistance genes in bacteria isolated from Japanese honey, and their potential for conferring macrolide and lincosamide resistance in the American foulbrood pathogen Paenibacillus larvae.</title>
        <authorList>
            <person name="Okamoto M."/>
            <person name="Kumagai M."/>
            <person name="Kanamori H."/>
            <person name="Takamatsu D."/>
        </authorList>
    </citation>
    <scope>NUCLEOTIDE SEQUENCE</scope>
    <source>
        <strain evidence="10">J43TS3</strain>
    </source>
</reference>
<name>A0A920C7A9_9BACI</name>
<dbReference type="InterPro" id="IPR035102">
    <property type="entry name" value="Phosphomevalonate_kinase"/>
</dbReference>
<keyword evidence="4" id="KW-0547">Nucleotide-binding</keyword>
<dbReference type="GO" id="GO:0005524">
    <property type="term" value="F:ATP binding"/>
    <property type="evidence" value="ECO:0007669"/>
    <property type="project" value="UniProtKB-KW"/>
</dbReference>
<dbReference type="InterPro" id="IPR014721">
    <property type="entry name" value="Ribsml_uS5_D2-typ_fold_subgr"/>
</dbReference>
<evidence type="ECO:0000313" key="11">
    <source>
        <dbReference type="Proteomes" id="UP000676917"/>
    </source>
</evidence>
<protein>
    <recommendedName>
        <fullName evidence="2">phosphomevalonate kinase</fullName>
        <ecNumber evidence="2">2.7.4.2</ecNumber>
    </recommendedName>
</protein>
<keyword evidence="5 10" id="KW-0418">Kinase</keyword>
<evidence type="ECO:0000256" key="2">
    <source>
        <dbReference type="ARBA" id="ARBA00012958"/>
    </source>
</evidence>
<organism evidence="10 11">
    <name type="scientific">Ornithinibacillus bavariensis</name>
    <dbReference type="NCBI Taxonomy" id="545502"/>
    <lineage>
        <taxon>Bacteria</taxon>
        <taxon>Bacillati</taxon>
        <taxon>Bacillota</taxon>
        <taxon>Bacilli</taxon>
        <taxon>Bacillales</taxon>
        <taxon>Bacillaceae</taxon>
        <taxon>Ornithinibacillus</taxon>
    </lineage>
</organism>
<evidence type="ECO:0000259" key="8">
    <source>
        <dbReference type="Pfam" id="PF00288"/>
    </source>
</evidence>
<evidence type="ECO:0000313" key="10">
    <source>
        <dbReference type="EMBL" id="GIO27478.1"/>
    </source>
</evidence>
<dbReference type="Pfam" id="PF08544">
    <property type="entry name" value="GHMP_kinases_C"/>
    <property type="match status" value="1"/>
</dbReference>
<evidence type="ECO:0000259" key="9">
    <source>
        <dbReference type="Pfam" id="PF08544"/>
    </source>
</evidence>
<keyword evidence="3" id="KW-0808">Transferase</keyword>
<evidence type="ECO:0000256" key="1">
    <source>
        <dbReference type="ARBA" id="ARBA00005017"/>
    </source>
</evidence>
<dbReference type="EMBL" id="BORP01000003">
    <property type="protein sequence ID" value="GIO27478.1"/>
    <property type="molecule type" value="Genomic_DNA"/>
</dbReference>
<dbReference type="PANTHER" id="PTHR31814:SF2">
    <property type="entry name" value="PHOSPHOMEVALONATE KINASE"/>
    <property type="match status" value="1"/>
</dbReference>
<dbReference type="InterPro" id="IPR020568">
    <property type="entry name" value="Ribosomal_Su5_D2-typ_SF"/>
</dbReference>
<dbReference type="SUPFAM" id="SSF54211">
    <property type="entry name" value="Ribosomal protein S5 domain 2-like"/>
    <property type="match status" value="1"/>
</dbReference>
<keyword evidence="6" id="KW-0067">ATP-binding</keyword>
<feature type="domain" description="GHMP kinase C-terminal" evidence="9">
    <location>
        <begin position="274"/>
        <end position="350"/>
    </location>
</feature>
<dbReference type="InterPro" id="IPR036554">
    <property type="entry name" value="GHMP_kinase_C_sf"/>
</dbReference>
<evidence type="ECO:0000256" key="6">
    <source>
        <dbReference type="ARBA" id="ARBA00022840"/>
    </source>
</evidence>
<comment type="caution">
    <text evidence="10">The sequence shown here is derived from an EMBL/GenBank/DDBJ whole genome shotgun (WGS) entry which is preliminary data.</text>
</comment>
<keyword evidence="7" id="KW-0472">Membrane</keyword>
<dbReference type="Proteomes" id="UP000676917">
    <property type="component" value="Unassembled WGS sequence"/>
</dbReference>
<feature type="transmembrane region" description="Helical" evidence="7">
    <location>
        <begin position="119"/>
        <end position="140"/>
    </location>
</feature>
<keyword evidence="7" id="KW-1133">Transmembrane helix</keyword>
<gene>
    <name evidence="10" type="primary">mvaK</name>
    <name evidence="10" type="ORF">J43TS3_20890</name>
</gene>
<dbReference type="SUPFAM" id="SSF55060">
    <property type="entry name" value="GHMP Kinase, C-terminal domain"/>
    <property type="match status" value="1"/>
</dbReference>
<evidence type="ECO:0000256" key="7">
    <source>
        <dbReference type="SAM" id="Phobius"/>
    </source>
</evidence>
<dbReference type="InterPro" id="IPR006204">
    <property type="entry name" value="GHMP_kinase_N_dom"/>
</dbReference>
<proteinExistence type="predicted"/>
<sequence>MPNTAMTIQVPGKLMIAGEFAVLEPYQKLAVMAVNRFVYVTIKPADKKRITLEKFHLQDIQWDVDNYRVTIYSDDPRVNFVQGALDVACLYLIEKGIPIQNVSLHIKSELDDKSTGKKFGLGSSAAVVVGVISAILAFHLEKEPSPLLIFKLASISHVKAQGNGSGADVAASSYGGILQYSSFQAEWLRDTYLKASSISELIDIDWDYWSIESIDMPKSIHLCIGWTGSPASTGNLVQRILNLKTTQIEKYQTFLKQSEKAVSNFLQGAKQEHIPLLLQGIKQNREALVTVGKEAQTELETTMIKTLCDLAEEFGGAAKQSGAGGGDCGIAFMPSEESAKRLEDAWKKAGIIPLEIKPYRNGALII</sequence>
<dbReference type="GO" id="GO:0004631">
    <property type="term" value="F:phosphomevalonate kinase activity"/>
    <property type="evidence" value="ECO:0007669"/>
    <property type="project" value="UniProtKB-EC"/>
</dbReference>
<keyword evidence="11" id="KW-1185">Reference proteome</keyword>
<dbReference type="PRINTS" id="PR00959">
    <property type="entry name" value="MEVGALKINASE"/>
</dbReference>
<dbReference type="NCBIfam" id="TIGR01220">
    <property type="entry name" value="Pmev_kin_Gr_pos"/>
    <property type="match status" value="1"/>
</dbReference>
<evidence type="ECO:0000256" key="5">
    <source>
        <dbReference type="ARBA" id="ARBA00022777"/>
    </source>
</evidence>
<dbReference type="Gene3D" id="3.30.230.10">
    <property type="match status" value="1"/>
</dbReference>
<dbReference type="AlphaFoldDB" id="A0A920C7A9"/>
<evidence type="ECO:0000256" key="3">
    <source>
        <dbReference type="ARBA" id="ARBA00022679"/>
    </source>
</evidence>
<dbReference type="Pfam" id="PF00288">
    <property type="entry name" value="GHMP_kinases_N"/>
    <property type="match status" value="1"/>
</dbReference>
<dbReference type="PANTHER" id="PTHR31814">
    <property type="match status" value="1"/>
</dbReference>
<feature type="domain" description="GHMP kinase N-terminal" evidence="8">
    <location>
        <begin position="90"/>
        <end position="176"/>
    </location>
</feature>
<accession>A0A920C7A9</accession>
<dbReference type="InterPro" id="IPR013750">
    <property type="entry name" value="GHMP_kinase_C_dom"/>
</dbReference>
<comment type="pathway">
    <text evidence="1">Isoprenoid biosynthesis; isopentenyl diphosphate biosynthesis via mevalonate pathway; isopentenyl diphosphate from (R)-mevalonate: step 2/3.</text>
</comment>
<dbReference type="EC" id="2.7.4.2" evidence="2"/>